<name>A0A251SBQ0_HELAN</name>
<keyword evidence="1" id="KW-0808">Transferase</keyword>
<keyword evidence="1" id="KW-0695">RNA-directed DNA polymerase</keyword>
<accession>A0A251SBQ0</accession>
<reference evidence="1 3" key="1">
    <citation type="journal article" date="2017" name="Nature">
        <title>The sunflower genome provides insights into oil metabolism, flowering and Asterid evolution.</title>
        <authorList>
            <person name="Badouin H."/>
            <person name="Gouzy J."/>
            <person name="Grassa C.J."/>
            <person name="Murat F."/>
            <person name="Staton S.E."/>
            <person name="Cottret L."/>
            <person name="Lelandais-Briere C."/>
            <person name="Owens G.L."/>
            <person name="Carrere S."/>
            <person name="Mayjonade B."/>
            <person name="Legrand L."/>
            <person name="Gill N."/>
            <person name="Kane N.C."/>
            <person name="Bowers J.E."/>
            <person name="Hubner S."/>
            <person name="Bellec A."/>
            <person name="Berard A."/>
            <person name="Berges H."/>
            <person name="Blanchet N."/>
            <person name="Boniface M.C."/>
            <person name="Brunel D."/>
            <person name="Catrice O."/>
            <person name="Chaidir N."/>
            <person name="Claudel C."/>
            <person name="Donnadieu C."/>
            <person name="Faraut T."/>
            <person name="Fievet G."/>
            <person name="Helmstetter N."/>
            <person name="King M."/>
            <person name="Knapp S.J."/>
            <person name="Lai Z."/>
            <person name="Le Paslier M.C."/>
            <person name="Lippi Y."/>
            <person name="Lorenzon L."/>
            <person name="Mandel J.R."/>
            <person name="Marage G."/>
            <person name="Marchand G."/>
            <person name="Marquand E."/>
            <person name="Bret-Mestries E."/>
            <person name="Morien E."/>
            <person name="Nambeesan S."/>
            <person name="Nguyen T."/>
            <person name="Pegot-Espagnet P."/>
            <person name="Pouilly N."/>
            <person name="Raftis F."/>
            <person name="Sallet E."/>
            <person name="Schiex T."/>
            <person name="Thomas J."/>
            <person name="Vandecasteele C."/>
            <person name="Vares D."/>
            <person name="Vear F."/>
            <person name="Vautrin S."/>
            <person name="Crespi M."/>
            <person name="Mangin B."/>
            <person name="Burke J.M."/>
            <person name="Salse J."/>
            <person name="Munos S."/>
            <person name="Vincourt P."/>
            <person name="Rieseberg L.H."/>
            <person name="Langlade N.B."/>
        </authorList>
    </citation>
    <scope>NUCLEOTIDE SEQUENCE [LARGE SCALE GENOMIC DNA]</scope>
    <source>
        <strain evidence="3">cv. SF193</strain>
        <tissue evidence="1">Leaves</tissue>
    </source>
</reference>
<keyword evidence="1" id="KW-0548">Nucleotidyltransferase</keyword>
<dbReference type="EC" id="2.7.7.49" evidence="1"/>
<gene>
    <name evidence="2" type="ORF">HannXRQ_Chr15g0492251</name>
    <name evidence="1" type="ORF">HanXRQr2_Chr15g0716101</name>
</gene>
<evidence type="ECO:0000313" key="1">
    <source>
        <dbReference type="EMBL" id="KAF5766504.1"/>
    </source>
</evidence>
<dbReference type="OMA" id="NDAWEDM"/>
<organism evidence="2 3">
    <name type="scientific">Helianthus annuus</name>
    <name type="common">Common sunflower</name>
    <dbReference type="NCBI Taxonomy" id="4232"/>
    <lineage>
        <taxon>Eukaryota</taxon>
        <taxon>Viridiplantae</taxon>
        <taxon>Streptophyta</taxon>
        <taxon>Embryophyta</taxon>
        <taxon>Tracheophyta</taxon>
        <taxon>Spermatophyta</taxon>
        <taxon>Magnoliopsida</taxon>
        <taxon>eudicotyledons</taxon>
        <taxon>Gunneridae</taxon>
        <taxon>Pentapetalae</taxon>
        <taxon>asterids</taxon>
        <taxon>campanulids</taxon>
        <taxon>Asterales</taxon>
        <taxon>Asteraceae</taxon>
        <taxon>Asteroideae</taxon>
        <taxon>Heliantheae alliance</taxon>
        <taxon>Heliantheae</taxon>
        <taxon>Helianthus</taxon>
    </lineage>
</organism>
<dbReference type="InParanoid" id="A0A251SBQ0"/>
<evidence type="ECO:0000313" key="3">
    <source>
        <dbReference type="Proteomes" id="UP000215914"/>
    </source>
</evidence>
<dbReference type="Gramene" id="mRNA:HanXRQr2_Chr15g0716101">
    <property type="protein sequence ID" value="CDS:HanXRQr2_Chr15g0716101.1"/>
    <property type="gene ID" value="HanXRQr2_Chr15g0716101"/>
</dbReference>
<reference evidence="1" key="3">
    <citation type="submission" date="2020-06" db="EMBL/GenBank/DDBJ databases">
        <title>Helianthus annuus Genome sequencing and assembly Release 2.</title>
        <authorList>
            <person name="Gouzy J."/>
            <person name="Langlade N."/>
            <person name="Munos S."/>
        </authorList>
    </citation>
    <scope>NUCLEOTIDE SEQUENCE</scope>
    <source>
        <tissue evidence="1">Leaves</tissue>
    </source>
</reference>
<keyword evidence="3" id="KW-1185">Reference proteome</keyword>
<evidence type="ECO:0000313" key="2">
    <source>
        <dbReference type="EMBL" id="OTF96274.1"/>
    </source>
</evidence>
<dbReference type="AlphaFoldDB" id="A0A251SBQ0"/>
<protein>
    <submittedName>
        <fullName evidence="1">RNA-directed DNA polymerase</fullName>
        <ecNumber evidence="1">2.7.7.49</ecNumber>
    </submittedName>
</protein>
<reference evidence="2" key="2">
    <citation type="submission" date="2017-02" db="EMBL/GenBank/DDBJ databases">
        <title>Sunflower complete genome.</title>
        <authorList>
            <person name="Langlade N."/>
            <person name="Munos S."/>
        </authorList>
    </citation>
    <scope>NUCLEOTIDE SEQUENCE [LARGE SCALE GENOMIC DNA]</scope>
    <source>
        <tissue evidence="2">Leaves</tissue>
    </source>
</reference>
<sequence>MAEDSKIKIDKFDGSDYGFWKMQIEDLLYQKSLHLPMSVEQPDDMYDEDWMLLDRQALGVVWLSLAKSVAYNIVNETTTYGVLKALSNMYEKSSASNKVFLITPPKSTCGVPPFGGVTDQDLSHQSH</sequence>
<proteinExistence type="predicted"/>
<dbReference type="GO" id="GO:0003964">
    <property type="term" value="F:RNA-directed DNA polymerase activity"/>
    <property type="evidence" value="ECO:0007669"/>
    <property type="project" value="UniProtKB-KW"/>
</dbReference>
<dbReference type="Proteomes" id="UP000215914">
    <property type="component" value="Chromosome 15"/>
</dbReference>
<dbReference type="EMBL" id="MNCJ02000330">
    <property type="protein sequence ID" value="KAF5766504.1"/>
    <property type="molecule type" value="Genomic_DNA"/>
</dbReference>
<dbReference type="EMBL" id="CM007904">
    <property type="protein sequence ID" value="OTF96274.1"/>
    <property type="molecule type" value="Genomic_DNA"/>
</dbReference>